<protein>
    <submittedName>
        <fullName evidence="1">Uncharacterized protein</fullName>
    </submittedName>
</protein>
<name>A0A8S5TMF7_9CAUD</name>
<evidence type="ECO:0000313" key="1">
    <source>
        <dbReference type="EMBL" id="DAF64352.1"/>
    </source>
</evidence>
<organism evidence="1">
    <name type="scientific">Podoviridae sp. cttot15</name>
    <dbReference type="NCBI Taxonomy" id="2827751"/>
    <lineage>
        <taxon>Viruses</taxon>
        <taxon>Duplodnaviria</taxon>
        <taxon>Heunggongvirae</taxon>
        <taxon>Uroviricota</taxon>
        <taxon>Caudoviricetes</taxon>
    </lineage>
</organism>
<dbReference type="EMBL" id="BK032858">
    <property type="protein sequence ID" value="DAF64352.1"/>
    <property type="molecule type" value="Genomic_DNA"/>
</dbReference>
<reference evidence="1" key="1">
    <citation type="journal article" date="2021" name="Proc. Natl. Acad. Sci. U.S.A.">
        <title>A Catalog of Tens of Thousands of Viruses from Human Metagenomes Reveals Hidden Associations with Chronic Diseases.</title>
        <authorList>
            <person name="Tisza M.J."/>
            <person name="Buck C.B."/>
        </authorList>
    </citation>
    <scope>NUCLEOTIDE SEQUENCE</scope>
    <source>
        <strain evidence="1">Cttot15</strain>
    </source>
</reference>
<proteinExistence type="predicted"/>
<sequence length="67" mass="8179">MVDYFYSSGIRFGFTPDSAWFNIHGHFVTLIRLSLKSWEVYYLSHVYQFYNQSELIEWIEDKRMSND</sequence>
<accession>A0A8S5TMF7</accession>